<dbReference type="SUPFAM" id="SSF46785">
    <property type="entry name" value="Winged helix' DNA-binding domain"/>
    <property type="match status" value="1"/>
</dbReference>
<proteinExistence type="inferred from homology"/>
<evidence type="ECO:0000256" key="1">
    <source>
        <dbReference type="ARBA" id="ARBA00009437"/>
    </source>
</evidence>
<dbReference type="SUPFAM" id="SSF53850">
    <property type="entry name" value="Periplasmic binding protein-like II"/>
    <property type="match status" value="1"/>
</dbReference>
<keyword evidence="3" id="KW-0238">DNA-binding</keyword>
<reference evidence="6 7" key="1">
    <citation type="submission" date="2023-05" db="EMBL/GenBank/DDBJ databases">
        <title>Sedimentitalea sp. nov. JM2-8.</title>
        <authorList>
            <person name="Huang J."/>
        </authorList>
    </citation>
    <scope>NUCLEOTIDE SEQUENCE [LARGE SCALE GENOMIC DNA]</scope>
    <source>
        <strain evidence="6 7">JM2-8</strain>
    </source>
</reference>
<dbReference type="InterPro" id="IPR037402">
    <property type="entry name" value="YidZ_PBP2"/>
</dbReference>
<evidence type="ECO:0000313" key="6">
    <source>
        <dbReference type="EMBL" id="MDK3073940.1"/>
    </source>
</evidence>
<dbReference type="Gene3D" id="3.40.190.10">
    <property type="entry name" value="Periplasmic binding protein-like II"/>
    <property type="match status" value="2"/>
</dbReference>
<dbReference type="InterPro" id="IPR036390">
    <property type="entry name" value="WH_DNA-bd_sf"/>
</dbReference>
<dbReference type="InterPro" id="IPR000847">
    <property type="entry name" value="LysR_HTH_N"/>
</dbReference>
<evidence type="ECO:0000256" key="2">
    <source>
        <dbReference type="ARBA" id="ARBA00023015"/>
    </source>
</evidence>
<dbReference type="InterPro" id="IPR005119">
    <property type="entry name" value="LysR_subst-bd"/>
</dbReference>
<dbReference type="Proteomes" id="UP001227126">
    <property type="component" value="Unassembled WGS sequence"/>
</dbReference>
<dbReference type="PANTHER" id="PTHR30118">
    <property type="entry name" value="HTH-TYPE TRANSCRIPTIONAL REGULATOR LEUO-RELATED"/>
    <property type="match status" value="1"/>
</dbReference>
<dbReference type="InterPro" id="IPR036388">
    <property type="entry name" value="WH-like_DNA-bd_sf"/>
</dbReference>
<dbReference type="InterPro" id="IPR050389">
    <property type="entry name" value="LysR-type_TF"/>
</dbReference>
<comment type="caution">
    <text evidence="6">The sequence shown here is derived from an EMBL/GenBank/DDBJ whole genome shotgun (WGS) entry which is preliminary data.</text>
</comment>
<dbReference type="Pfam" id="PF03466">
    <property type="entry name" value="LysR_substrate"/>
    <property type="match status" value="1"/>
</dbReference>
<comment type="similarity">
    <text evidence="1">Belongs to the LysR transcriptional regulatory family.</text>
</comment>
<evidence type="ECO:0000256" key="4">
    <source>
        <dbReference type="ARBA" id="ARBA00023163"/>
    </source>
</evidence>
<dbReference type="RefSeq" id="WP_284485876.1">
    <property type="nucleotide sequence ID" value="NZ_JASNJE010000014.1"/>
</dbReference>
<protein>
    <submittedName>
        <fullName evidence="6">LysR family transcriptional regulator</fullName>
    </submittedName>
</protein>
<dbReference type="PANTHER" id="PTHR30118:SF6">
    <property type="entry name" value="HTH-TYPE TRANSCRIPTIONAL REGULATOR LEUO"/>
    <property type="match status" value="1"/>
</dbReference>
<evidence type="ECO:0000259" key="5">
    <source>
        <dbReference type="PROSITE" id="PS50931"/>
    </source>
</evidence>
<name>A0ABT7FG32_9RHOB</name>
<gene>
    <name evidence="6" type="ORF">QO034_12530</name>
</gene>
<dbReference type="CDD" id="cd08417">
    <property type="entry name" value="PBP2_Nitroaromatics_like"/>
    <property type="match status" value="1"/>
</dbReference>
<evidence type="ECO:0000313" key="7">
    <source>
        <dbReference type="Proteomes" id="UP001227126"/>
    </source>
</evidence>
<dbReference type="PROSITE" id="PS50931">
    <property type="entry name" value="HTH_LYSR"/>
    <property type="match status" value="1"/>
</dbReference>
<keyword evidence="2" id="KW-0805">Transcription regulation</keyword>
<feature type="domain" description="HTH lysR-type" evidence="5">
    <location>
        <begin position="1"/>
        <end position="63"/>
    </location>
</feature>
<evidence type="ECO:0000256" key="3">
    <source>
        <dbReference type="ARBA" id="ARBA00023125"/>
    </source>
</evidence>
<dbReference type="Gene3D" id="1.10.10.10">
    <property type="entry name" value="Winged helix-like DNA-binding domain superfamily/Winged helix DNA-binding domain"/>
    <property type="match status" value="1"/>
</dbReference>
<dbReference type="PRINTS" id="PR00039">
    <property type="entry name" value="HTHLYSR"/>
</dbReference>
<accession>A0ABT7FG32</accession>
<dbReference type="EMBL" id="JASNJE010000014">
    <property type="protein sequence ID" value="MDK3073940.1"/>
    <property type="molecule type" value="Genomic_DNA"/>
</dbReference>
<dbReference type="Pfam" id="PF00126">
    <property type="entry name" value="HTH_1"/>
    <property type="match status" value="1"/>
</dbReference>
<keyword evidence="7" id="KW-1185">Reference proteome</keyword>
<sequence length="304" mass="32814">MDLRRADLGLLVSLDRLLARRSVTAAARDLGLSQPALSAQLARLRDLFGDELLVGNAHGMTPTARAEALRAPLHEALQALDALIAGRSEYDPMTDDRAFRIAGADLAHGLVLPLLLRGLPEVAAAASLVALPLPDDPAAALESGAVDLIAAGPNVVPQALPSRRLFESGYRVIWRDDHPRIGTGLSLAEFCAEDHIAVSVGDRFVPPMIDADLRRKGSSRRIVATVTEFLVVPAMIRNSDCLAVVPEPLTRLQSAGLRCAPAPMPVPALSLHLVWHRRMKDDPAHAWMRSYIVARCREFARTTG</sequence>
<organism evidence="6 7">
    <name type="scientific">Sedimentitalea xiamensis</name>
    <dbReference type="NCBI Taxonomy" id="3050037"/>
    <lineage>
        <taxon>Bacteria</taxon>
        <taxon>Pseudomonadati</taxon>
        <taxon>Pseudomonadota</taxon>
        <taxon>Alphaproteobacteria</taxon>
        <taxon>Rhodobacterales</taxon>
        <taxon>Paracoccaceae</taxon>
        <taxon>Sedimentitalea</taxon>
    </lineage>
</organism>
<keyword evidence="4" id="KW-0804">Transcription</keyword>